<dbReference type="GO" id="GO:0004729">
    <property type="term" value="F:oxygen-dependent protoporphyrinogen oxidase activity"/>
    <property type="evidence" value="ECO:0007669"/>
    <property type="project" value="UniProtKB-EC"/>
</dbReference>
<dbReference type="Pfam" id="PF01593">
    <property type="entry name" value="Amino_oxidase"/>
    <property type="match status" value="1"/>
</dbReference>
<evidence type="ECO:0000256" key="12">
    <source>
        <dbReference type="SAM" id="MobiDB-lite"/>
    </source>
</evidence>
<feature type="domain" description="WIBG Mago-binding" evidence="13">
    <location>
        <begin position="15"/>
        <end position="41"/>
    </location>
</feature>
<feature type="region of interest" description="Disordered" evidence="12">
    <location>
        <begin position="1"/>
        <end position="125"/>
    </location>
</feature>
<proteinExistence type="inferred from homology"/>
<evidence type="ECO:0000256" key="3">
    <source>
        <dbReference type="ARBA" id="ARBA00005073"/>
    </source>
</evidence>
<keyword evidence="8" id="KW-0560">Oxidoreductase</keyword>
<comment type="catalytic activity">
    <reaction evidence="11">
        <text>protoporphyrinogen IX + 3 O2 = protoporphyrin IX + 3 H2O2</text>
        <dbReference type="Rhea" id="RHEA:25576"/>
        <dbReference type="ChEBI" id="CHEBI:15379"/>
        <dbReference type="ChEBI" id="CHEBI:16240"/>
        <dbReference type="ChEBI" id="CHEBI:57306"/>
        <dbReference type="ChEBI" id="CHEBI:57307"/>
        <dbReference type="EC" id="1.3.3.4"/>
    </reaction>
</comment>
<dbReference type="SUPFAM" id="SSF54373">
    <property type="entry name" value="FAD-linked reductases, C-terminal domain"/>
    <property type="match status" value="2"/>
</dbReference>
<dbReference type="Gene3D" id="3.50.50.60">
    <property type="entry name" value="FAD/NAD(P)-binding domain"/>
    <property type="match status" value="2"/>
</dbReference>
<dbReference type="VEuPathDB" id="FungiDB:PV10_06443"/>
<dbReference type="Proteomes" id="UP000288859">
    <property type="component" value="Unassembled WGS sequence"/>
</dbReference>
<dbReference type="SUPFAM" id="SSF101931">
    <property type="entry name" value="Pym (Within the bgcn gene intron protein, WIBG), N-terminal domain"/>
    <property type="match status" value="1"/>
</dbReference>
<comment type="function">
    <text evidence="2">Catalyzes the 6-electron oxidation of protoporphyrinogen-IX to form protoporphyrin-IX.</text>
</comment>
<protein>
    <recommendedName>
        <fullName evidence="5">protoporphyrinogen oxidase</fullName>
        <ecNumber evidence="5">1.3.3.4</ecNumber>
    </recommendedName>
</protein>
<evidence type="ECO:0000256" key="11">
    <source>
        <dbReference type="ARBA" id="ARBA00047554"/>
    </source>
</evidence>
<evidence type="ECO:0000256" key="1">
    <source>
        <dbReference type="ARBA" id="ARBA00001974"/>
    </source>
</evidence>
<keyword evidence="9" id="KW-0350">Heme biosynthesis</keyword>
<evidence type="ECO:0000256" key="9">
    <source>
        <dbReference type="ARBA" id="ARBA00023133"/>
    </source>
</evidence>
<dbReference type="InterPro" id="IPR036348">
    <property type="entry name" value="WIBG_N_sf"/>
</dbReference>
<dbReference type="InterPro" id="IPR002937">
    <property type="entry name" value="Amino_oxidase"/>
</dbReference>
<dbReference type="SUPFAM" id="SSF51905">
    <property type="entry name" value="FAD/NAD(P)-binding domain"/>
    <property type="match status" value="1"/>
</dbReference>
<evidence type="ECO:0000256" key="6">
    <source>
        <dbReference type="ARBA" id="ARBA00022630"/>
    </source>
</evidence>
<evidence type="ECO:0000259" key="13">
    <source>
        <dbReference type="SMART" id="SM01273"/>
    </source>
</evidence>
<dbReference type="GO" id="GO:0006782">
    <property type="term" value="P:protoporphyrinogen IX biosynthetic process"/>
    <property type="evidence" value="ECO:0007669"/>
    <property type="project" value="UniProtKB-UniPathway"/>
</dbReference>
<dbReference type="OrthoDB" id="438553at2759"/>
<keyword evidence="7" id="KW-0274">FAD</keyword>
<dbReference type="InterPro" id="IPR004572">
    <property type="entry name" value="Protoporphyrinogen_oxidase"/>
</dbReference>
<sequence length="851" mass="92833">MSNPSKAGIRTAANGASYIPASTRADGSTRKEIRVRPGYRPPEDVETYKNRSAEAWKNRGSGGIPGADPPSADSTDGGANKSKNAKRREAARKKTSAQTDEGDLASALHNSSLSDGDKQSKDVQDPSIVQVAPDAQTQGSDAEAETQKKIRNQLKKLKAVSELKTKKAAGEKLSPDQLVKIGKEAELLHDLKKLGYTGPETVPKPRPSPNPLAKDVAVIGGGITGLTTAYYISLYIPQAKITIYDKSDKLGGWMSSEKLAVKDGHVLFEWGPRTLRPDLAGSGAATANLKIASLGLYNEIVSTPKTSPAATNRYIYYPDHLVRMPGPATGPMSYLSNIVTLLTEPIFQGAIGSMLAEPFVQDRSKALRDESVGHFLERRFGKTITHNLASAFFHGIYAGDLYKLSVETLLPRLWAIEGGEANESMGVLLRMVDMALKGQKLINLSDVVFREFNSSLHLAEGLNLIKHAETMTRIQNESVYTLANGLGSLAAQLKKVLGQNPNVAIRAGCPIESAVFDKGSKTITLGGGNGDKTSSTHDYVVSTLGPAPLHNFVESSATLRQASISPSVTTSCTHVNRAVTVMVVNLYYSEPDIIPSQYSGFGYLIPSSVPVDQNPERALGVIFGSESSGQRGPDNVLKVEVPRSIIREHITRVERSLSDLEATHSDYKEEPRRQLQSMLSTLKEKEKIEFPNDSDETNEMVTLLGQDTAPGTKLTVMIGGHWWDGWQETDYPSESEAVEMAKSLLARHLNITTEPEVAKARLARNCIPQYPVGYRQDMANIHRGLMSEYQGRLKVAGPWWQGAVGVNDCIRKAKETARDIREQWDEHSGLERYQKPQEWVVVDPSDPDPVQ</sequence>
<evidence type="ECO:0000256" key="10">
    <source>
        <dbReference type="ARBA" id="ARBA00023244"/>
    </source>
</evidence>
<evidence type="ECO:0000256" key="7">
    <source>
        <dbReference type="ARBA" id="ARBA00022827"/>
    </source>
</evidence>
<evidence type="ECO:0000256" key="2">
    <source>
        <dbReference type="ARBA" id="ARBA00002600"/>
    </source>
</evidence>
<dbReference type="InterPro" id="IPR050464">
    <property type="entry name" value="Zeta_carotene_desat/Oxidored"/>
</dbReference>
<dbReference type="AlphaFoldDB" id="A0A438NCR0"/>
<feature type="compositionally biased region" description="Basic and acidic residues" evidence="12">
    <location>
        <begin position="115"/>
        <end position="124"/>
    </location>
</feature>
<dbReference type="InterPro" id="IPR015362">
    <property type="entry name" value="WIBG_mago-bd"/>
</dbReference>
<gene>
    <name evidence="14" type="ORF">B0A52_02460</name>
</gene>
<dbReference type="SMART" id="SM01273">
    <property type="entry name" value="Mago-bind"/>
    <property type="match status" value="1"/>
</dbReference>
<comment type="cofactor">
    <cofactor evidence="1">
        <name>FAD</name>
        <dbReference type="ChEBI" id="CHEBI:57692"/>
    </cofactor>
</comment>
<name>A0A438NCR0_EXOME</name>
<dbReference type="PANTHER" id="PTHR42923:SF3">
    <property type="entry name" value="PROTOPORPHYRINOGEN OXIDASE"/>
    <property type="match status" value="1"/>
</dbReference>
<evidence type="ECO:0000256" key="8">
    <source>
        <dbReference type="ARBA" id="ARBA00023002"/>
    </source>
</evidence>
<dbReference type="NCBIfam" id="TIGR00562">
    <property type="entry name" value="proto_IX_ox"/>
    <property type="match status" value="1"/>
</dbReference>
<feature type="compositionally biased region" description="Basic residues" evidence="12">
    <location>
        <begin position="83"/>
        <end position="95"/>
    </location>
</feature>
<feature type="compositionally biased region" description="Basic and acidic residues" evidence="12">
    <location>
        <begin position="27"/>
        <end position="57"/>
    </location>
</feature>
<keyword evidence="10" id="KW-0627">Porphyrin biosynthesis</keyword>
<dbReference type="EC" id="1.3.3.4" evidence="5"/>
<reference evidence="14 15" key="1">
    <citation type="submission" date="2017-03" db="EMBL/GenBank/DDBJ databases">
        <title>Genomes of endolithic fungi from Antarctica.</title>
        <authorList>
            <person name="Coleine C."/>
            <person name="Masonjones S."/>
            <person name="Stajich J.E."/>
        </authorList>
    </citation>
    <scope>NUCLEOTIDE SEQUENCE [LARGE SCALE GENOMIC DNA]</scope>
    <source>
        <strain evidence="14 15">CCFEE 6314</strain>
    </source>
</reference>
<comment type="similarity">
    <text evidence="4">Belongs to the protoporphyrinogen/coproporphyrinogen oxidase family. Protoporphyrinogen oxidase subfamily.</text>
</comment>
<evidence type="ECO:0000313" key="15">
    <source>
        <dbReference type="Proteomes" id="UP000288859"/>
    </source>
</evidence>
<keyword evidence="6" id="KW-0285">Flavoprotein</keyword>
<comment type="caution">
    <text evidence="14">The sequence shown here is derived from an EMBL/GenBank/DDBJ whole genome shotgun (WGS) entry which is preliminary data.</text>
</comment>
<dbReference type="UniPathway" id="UPA00251">
    <property type="reaction ID" value="UER00324"/>
</dbReference>
<accession>A0A438NCR0</accession>
<dbReference type="GO" id="GO:0005743">
    <property type="term" value="C:mitochondrial inner membrane"/>
    <property type="evidence" value="ECO:0007669"/>
    <property type="project" value="TreeGrafter"/>
</dbReference>
<dbReference type="Pfam" id="PF09282">
    <property type="entry name" value="Mago-bind"/>
    <property type="match status" value="1"/>
</dbReference>
<comment type="pathway">
    <text evidence="3">Porphyrin-containing compound metabolism; protoporphyrin-IX biosynthesis; protoporphyrin-IX from protoporphyrinogen-IX: step 1/1.</text>
</comment>
<organism evidence="14 15">
    <name type="scientific">Exophiala mesophila</name>
    <name type="common">Black yeast-like fungus</name>
    <dbReference type="NCBI Taxonomy" id="212818"/>
    <lineage>
        <taxon>Eukaryota</taxon>
        <taxon>Fungi</taxon>
        <taxon>Dikarya</taxon>
        <taxon>Ascomycota</taxon>
        <taxon>Pezizomycotina</taxon>
        <taxon>Eurotiomycetes</taxon>
        <taxon>Chaetothyriomycetidae</taxon>
        <taxon>Chaetothyriales</taxon>
        <taxon>Herpotrichiellaceae</taxon>
        <taxon>Exophiala</taxon>
    </lineage>
</organism>
<dbReference type="PANTHER" id="PTHR42923">
    <property type="entry name" value="PROTOPORPHYRINOGEN OXIDASE"/>
    <property type="match status" value="1"/>
</dbReference>
<evidence type="ECO:0000313" key="14">
    <source>
        <dbReference type="EMBL" id="RVX73572.1"/>
    </source>
</evidence>
<dbReference type="InterPro" id="IPR036188">
    <property type="entry name" value="FAD/NAD-bd_sf"/>
</dbReference>
<dbReference type="EMBL" id="NAJM01000007">
    <property type="protein sequence ID" value="RVX73572.1"/>
    <property type="molecule type" value="Genomic_DNA"/>
</dbReference>
<evidence type="ECO:0000256" key="5">
    <source>
        <dbReference type="ARBA" id="ARBA00012867"/>
    </source>
</evidence>
<evidence type="ECO:0000256" key="4">
    <source>
        <dbReference type="ARBA" id="ARBA00010551"/>
    </source>
</evidence>